<dbReference type="Proteomes" id="UP000291236">
    <property type="component" value="Plasmid 79K"/>
</dbReference>
<dbReference type="AlphaFoldDB" id="A0A4P2VR61"/>
<evidence type="ECO:0000313" key="1">
    <source>
        <dbReference type="EMBL" id="BBH54669.1"/>
    </source>
</evidence>
<reference evidence="1 2" key="1">
    <citation type="submission" date="2018-12" db="EMBL/GenBank/DDBJ databases">
        <title>Rubrispira sanarue gen. nov., sp., nov., a member of the order Silvanigrellales, isolated from a brackish lake in Hamamatsu Japan.</title>
        <authorList>
            <person name="Maejima Y."/>
            <person name="Iino T."/>
            <person name="Muraguchi Y."/>
            <person name="Fukuda K."/>
            <person name="Nojiri H."/>
            <person name="Ohkuma M."/>
            <person name="Moriuchi R."/>
            <person name="Dohra H."/>
            <person name="Kimbara K."/>
            <person name="Shintani M."/>
        </authorList>
    </citation>
    <scope>NUCLEOTIDE SEQUENCE [LARGE SCALE GENOMIC DNA]</scope>
    <source>
        <strain evidence="1 2">RF1110005</strain>
        <plasmid evidence="1 2">79K</plasmid>
    </source>
</reference>
<keyword evidence="2" id="KW-1185">Reference proteome</keyword>
<sequence length="66" mass="7911">MFQILKEKLFVNKEYTFVPILNLIMNGVIPEKWTVKFHNFLHILKAQDNQGQSAHEFDYKTPQYIL</sequence>
<gene>
    <name evidence="1" type="ORF">JCM31447_31430</name>
</gene>
<organism evidence="1 2">
    <name type="scientific">Fluviispira sanaruensis</name>
    <dbReference type="NCBI Taxonomy" id="2493639"/>
    <lineage>
        <taxon>Bacteria</taxon>
        <taxon>Pseudomonadati</taxon>
        <taxon>Bdellovibrionota</taxon>
        <taxon>Oligoflexia</taxon>
        <taxon>Silvanigrellales</taxon>
        <taxon>Silvanigrellaceae</taxon>
        <taxon>Fluviispira</taxon>
    </lineage>
</organism>
<geneLocation type="plasmid" evidence="1 2">
    <name>79K</name>
</geneLocation>
<dbReference type="EMBL" id="AP019369">
    <property type="protein sequence ID" value="BBH54669.1"/>
    <property type="molecule type" value="Genomic_DNA"/>
</dbReference>
<name>A0A4P2VR61_FLUSA</name>
<protein>
    <submittedName>
        <fullName evidence="1">Uncharacterized protein</fullName>
    </submittedName>
</protein>
<proteinExistence type="predicted"/>
<accession>A0A4P2VR61</accession>
<dbReference type="KEGG" id="sbf:JCM31447_31430"/>
<keyword evidence="1" id="KW-0614">Plasmid</keyword>
<evidence type="ECO:0000313" key="2">
    <source>
        <dbReference type="Proteomes" id="UP000291236"/>
    </source>
</evidence>